<feature type="domain" description="PTS EIIA type-2" evidence="8">
    <location>
        <begin position="538"/>
        <end position="681"/>
    </location>
</feature>
<keyword evidence="5" id="KW-0598">Phosphotransferase system</keyword>
<dbReference type="Gene3D" id="1.10.10.10">
    <property type="entry name" value="Winged helix-like DNA-binding domain superfamily/Winged helix DNA-binding domain"/>
    <property type="match status" value="1"/>
</dbReference>
<evidence type="ECO:0000313" key="11">
    <source>
        <dbReference type="EMBL" id="MCO8297084.1"/>
    </source>
</evidence>
<reference evidence="11" key="2">
    <citation type="journal article" date="2021" name="BMC Microbiol.">
        <title>The diversity among the species Tetragenococcus halophilus including new isolates from a lupine seed fermentation.</title>
        <authorList>
            <person name="Link T."/>
            <person name="Vogel R.F."/>
            <person name="Ehrmann M.A."/>
        </authorList>
    </citation>
    <scope>NUCLEOTIDE SEQUENCE</scope>
    <source>
        <strain evidence="11">TMW 2.2257</strain>
    </source>
</reference>
<dbReference type="GO" id="GO:0008982">
    <property type="term" value="F:protein-N(PI)-phosphohistidine-sugar phosphotransferase activity"/>
    <property type="evidence" value="ECO:0007669"/>
    <property type="project" value="InterPro"/>
</dbReference>
<dbReference type="Gene3D" id="3.40.930.10">
    <property type="entry name" value="Mannitol-specific EII, Chain A"/>
    <property type="match status" value="1"/>
</dbReference>
<dbReference type="InterPro" id="IPR013011">
    <property type="entry name" value="PTS_EIIB_2"/>
</dbReference>
<dbReference type="PROSITE" id="PS51099">
    <property type="entry name" value="PTS_EIIB_TYPE_2"/>
    <property type="match status" value="1"/>
</dbReference>
<dbReference type="SUPFAM" id="SSF52794">
    <property type="entry name" value="PTS system IIB component-like"/>
    <property type="match status" value="1"/>
</dbReference>
<dbReference type="PROSITE" id="PS51372">
    <property type="entry name" value="PRD_2"/>
    <property type="match status" value="1"/>
</dbReference>
<evidence type="ECO:0000259" key="10">
    <source>
        <dbReference type="PROSITE" id="PS51372"/>
    </source>
</evidence>
<dbReference type="CDD" id="cd05568">
    <property type="entry name" value="PTS_IIB_bgl_like"/>
    <property type="match status" value="1"/>
</dbReference>
<dbReference type="PANTHER" id="PTHR36203:SF5">
    <property type="entry name" value="PTS SYSTEM, EIIA COMPONENT"/>
    <property type="match status" value="1"/>
</dbReference>
<dbReference type="SUPFAM" id="SSF63520">
    <property type="entry name" value="PTS-regulatory domain, PRD"/>
    <property type="match status" value="1"/>
</dbReference>
<evidence type="ECO:0000259" key="9">
    <source>
        <dbReference type="PROSITE" id="PS51099"/>
    </source>
</evidence>
<dbReference type="Gene3D" id="1.10.1790.10">
    <property type="entry name" value="PRD domain"/>
    <property type="match status" value="1"/>
</dbReference>
<dbReference type="InterPro" id="IPR002178">
    <property type="entry name" value="PTS_EIIA_type-2_dom"/>
</dbReference>
<evidence type="ECO:0000259" key="8">
    <source>
        <dbReference type="PROSITE" id="PS51094"/>
    </source>
</evidence>
<dbReference type="Proteomes" id="UP001057280">
    <property type="component" value="Unassembled WGS sequence"/>
</dbReference>
<dbReference type="PANTHER" id="PTHR36203">
    <property type="entry name" value="ASCORBATE-SPECIFIC PTS SYSTEM EIIA COMPONENT"/>
    <property type="match status" value="1"/>
</dbReference>
<dbReference type="InterPro" id="IPR036095">
    <property type="entry name" value="PTS_EIIB-like_sf"/>
</dbReference>
<dbReference type="PROSITE" id="PS51094">
    <property type="entry name" value="PTS_EIIA_TYPE_2"/>
    <property type="match status" value="1"/>
</dbReference>
<dbReference type="InterPro" id="IPR007737">
    <property type="entry name" value="Mga_HTH"/>
</dbReference>
<dbReference type="InterPro" id="IPR011608">
    <property type="entry name" value="PRD"/>
</dbReference>
<keyword evidence="7" id="KW-0010">Activator</keyword>
<accession>A0AB35HLC2</accession>
<dbReference type="CDD" id="cd00211">
    <property type="entry name" value="PTS_IIA_fru"/>
    <property type="match status" value="1"/>
</dbReference>
<proteinExistence type="predicted"/>
<dbReference type="EMBL" id="JACACB010000002">
    <property type="protein sequence ID" value="MCO8297084.1"/>
    <property type="molecule type" value="Genomic_DNA"/>
</dbReference>
<keyword evidence="2" id="KW-0813">Transport</keyword>
<protein>
    <submittedName>
        <fullName evidence="11">Transcription antiterminator</fullName>
    </submittedName>
</protein>
<reference evidence="11" key="1">
    <citation type="submission" date="2020-06" db="EMBL/GenBank/DDBJ databases">
        <authorList>
            <person name="Link T."/>
            <person name="Ehrmann M."/>
        </authorList>
    </citation>
    <scope>NUCLEOTIDE SEQUENCE</scope>
    <source>
        <strain evidence="11">TMW 2.2257</strain>
    </source>
</reference>
<dbReference type="AlphaFoldDB" id="A0AB35HLC2"/>
<evidence type="ECO:0000256" key="5">
    <source>
        <dbReference type="ARBA" id="ARBA00022683"/>
    </source>
</evidence>
<evidence type="ECO:0000256" key="7">
    <source>
        <dbReference type="ARBA" id="ARBA00023159"/>
    </source>
</evidence>
<dbReference type="Gene3D" id="3.40.50.2300">
    <property type="match status" value="1"/>
</dbReference>
<dbReference type="RefSeq" id="WP_253209860.1">
    <property type="nucleotide sequence ID" value="NZ_JACACB010000002.1"/>
</dbReference>
<keyword evidence="6" id="KW-0418">Kinase</keyword>
<dbReference type="Pfam" id="PF00359">
    <property type="entry name" value="PTS_EIIA_2"/>
    <property type="match status" value="1"/>
</dbReference>
<dbReference type="GO" id="GO:0005737">
    <property type="term" value="C:cytoplasm"/>
    <property type="evidence" value="ECO:0007669"/>
    <property type="project" value="UniProtKB-SubCell"/>
</dbReference>
<evidence type="ECO:0000256" key="6">
    <source>
        <dbReference type="ARBA" id="ARBA00022777"/>
    </source>
</evidence>
<comment type="subcellular location">
    <subcellularLocation>
        <location evidence="1">Cytoplasm</location>
    </subcellularLocation>
</comment>
<sequence length="688" mass="80364">MIDNQGLEILNEITFKDERSINKLESNFKLTKRQITYAIEKINEDLKRNQKIKINNDDLILSKATEEYLQNYLMELQLFDDVYYSKENRQLMIIFLIACSYDYLSLNHLIVMLQTSKSTVLNDLKEIRKDLAEREIQIEYSRINGYQLSGTEENIRFFIMREVIKFVHQDNGEKFVHQFIEKYLDVDYEKFEAAVLFASKRYKIGFFENSLKEFSFCFILLSERFKNETVTINHINEVFNYQTEEYRFSEEICGYFQIKNNSNINYVTAWVLGLSVGNIEKETQDRSVIKQIVQGIVYRFESLAGIRFLTRDSFIKRLYEHFRPSYYRILYHLPIVNPLTFKIKKEYAEMYSLVKEVVLPLQSLFGRELPEDEIAFLTVHFAVATFEEPEEQVKKSHCLVLCPSGIGTSLILLKELETLFPTIKFVADDFRQTTDLDQFDIIFSTTVTPKIVGTSTPFIIVNPIMTTKEKFELISRVYELLYEDLLIDPNLKGFLSIVKKHVTNEQYKKIESDLFYESNKNNSNLIIKERGDYPVLSEITTTDLIQLNIEAADWEEAIRKATKVLVTENKATSSYIDGMVRIAKESGPYIVITKNVALPHARPEDGAKEIAISIATLKRPIQFGNSDNDPVKYIIGLSAVDNQTHLTAMSELAELLDQEEFYNVLDNAKKPQEIRDYIKNFESRDWHE</sequence>
<dbReference type="Pfam" id="PF00874">
    <property type="entry name" value="PRD"/>
    <property type="match status" value="1"/>
</dbReference>
<evidence type="ECO:0000256" key="1">
    <source>
        <dbReference type="ARBA" id="ARBA00004496"/>
    </source>
</evidence>
<dbReference type="GO" id="GO:0009401">
    <property type="term" value="P:phosphoenolpyruvate-dependent sugar phosphotransferase system"/>
    <property type="evidence" value="ECO:0007669"/>
    <property type="project" value="UniProtKB-KW"/>
</dbReference>
<evidence type="ECO:0000256" key="3">
    <source>
        <dbReference type="ARBA" id="ARBA00022490"/>
    </source>
</evidence>
<dbReference type="InterPro" id="IPR036634">
    <property type="entry name" value="PRD_sf"/>
</dbReference>
<keyword evidence="3" id="KW-0963">Cytoplasm</keyword>
<organism evidence="11 12">
    <name type="scientific">Tetragenococcus halophilus</name>
    <name type="common">Pediococcus halophilus</name>
    <dbReference type="NCBI Taxonomy" id="51669"/>
    <lineage>
        <taxon>Bacteria</taxon>
        <taxon>Bacillati</taxon>
        <taxon>Bacillota</taxon>
        <taxon>Bacilli</taxon>
        <taxon>Lactobacillales</taxon>
        <taxon>Enterococcaceae</taxon>
        <taxon>Tetragenococcus</taxon>
    </lineage>
</organism>
<keyword evidence="4" id="KW-0808">Transferase</keyword>
<name>A0AB35HLC2_TETHA</name>
<dbReference type="InterPro" id="IPR036388">
    <property type="entry name" value="WH-like_DNA-bd_sf"/>
</dbReference>
<dbReference type="SUPFAM" id="SSF55804">
    <property type="entry name" value="Phoshotransferase/anion transport protein"/>
    <property type="match status" value="1"/>
</dbReference>
<gene>
    <name evidence="11" type="ORF">HXW75_01145</name>
</gene>
<dbReference type="GO" id="GO:0016301">
    <property type="term" value="F:kinase activity"/>
    <property type="evidence" value="ECO:0007669"/>
    <property type="project" value="UniProtKB-KW"/>
</dbReference>
<evidence type="ECO:0000256" key="2">
    <source>
        <dbReference type="ARBA" id="ARBA00022448"/>
    </source>
</evidence>
<dbReference type="InterPro" id="IPR051351">
    <property type="entry name" value="Ascorbate-PTS_EIIA_comp"/>
</dbReference>
<dbReference type="GO" id="GO:0006355">
    <property type="term" value="P:regulation of DNA-templated transcription"/>
    <property type="evidence" value="ECO:0007669"/>
    <property type="project" value="InterPro"/>
</dbReference>
<comment type="caution">
    <text evidence="11">The sequence shown here is derived from an EMBL/GenBank/DDBJ whole genome shotgun (WGS) entry which is preliminary data.</text>
</comment>
<feature type="domain" description="PRD" evidence="10">
    <location>
        <begin position="284"/>
        <end position="391"/>
    </location>
</feature>
<evidence type="ECO:0000313" key="12">
    <source>
        <dbReference type="Proteomes" id="UP001057280"/>
    </source>
</evidence>
<evidence type="ECO:0000256" key="4">
    <source>
        <dbReference type="ARBA" id="ARBA00022679"/>
    </source>
</evidence>
<dbReference type="Pfam" id="PF05043">
    <property type="entry name" value="Mga"/>
    <property type="match status" value="1"/>
</dbReference>
<dbReference type="InterPro" id="IPR016152">
    <property type="entry name" value="PTrfase/Anion_transptr"/>
</dbReference>
<feature type="domain" description="PTS EIIB type-2" evidence="9">
    <location>
        <begin position="396"/>
        <end position="485"/>
    </location>
</feature>